<organism evidence="4 5">
    <name type="scientific">Eruca vesicaria subsp. sativa</name>
    <name type="common">Garden rocket</name>
    <name type="synonym">Eruca sativa</name>
    <dbReference type="NCBI Taxonomy" id="29727"/>
    <lineage>
        <taxon>Eukaryota</taxon>
        <taxon>Viridiplantae</taxon>
        <taxon>Streptophyta</taxon>
        <taxon>Embryophyta</taxon>
        <taxon>Tracheophyta</taxon>
        <taxon>Spermatophyta</taxon>
        <taxon>Magnoliopsida</taxon>
        <taxon>eudicotyledons</taxon>
        <taxon>Gunneridae</taxon>
        <taxon>Pentapetalae</taxon>
        <taxon>rosids</taxon>
        <taxon>malvids</taxon>
        <taxon>Brassicales</taxon>
        <taxon>Brassicaceae</taxon>
        <taxon>Brassiceae</taxon>
        <taxon>Eruca</taxon>
    </lineage>
</organism>
<keyword evidence="2" id="KW-0677">Repeat</keyword>
<evidence type="ECO:0000256" key="2">
    <source>
        <dbReference type="ARBA" id="ARBA00022737"/>
    </source>
</evidence>
<feature type="repeat" description="PPR" evidence="3">
    <location>
        <begin position="113"/>
        <end position="148"/>
    </location>
</feature>
<dbReference type="Pfam" id="PF01535">
    <property type="entry name" value="PPR"/>
    <property type="match status" value="3"/>
</dbReference>
<dbReference type="PANTHER" id="PTHR45717:SF18">
    <property type="entry name" value="PENTACOTRIPEPTIDE-REPEAT REGION OF PRORP DOMAIN-CONTAINING PROTEIN"/>
    <property type="match status" value="1"/>
</dbReference>
<dbReference type="EMBL" id="CAKOAT010054933">
    <property type="protein sequence ID" value="CAH8301077.1"/>
    <property type="molecule type" value="Genomic_DNA"/>
</dbReference>
<evidence type="ECO:0008006" key="6">
    <source>
        <dbReference type="Google" id="ProtNLM"/>
    </source>
</evidence>
<dbReference type="AlphaFoldDB" id="A0ABC8IUB4"/>
<gene>
    <name evidence="4" type="ORF">ERUC_LOCUS2897</name>
</gene>
<dbReference type="GO" id="GO:0003729">
    <property type="term" value="F:mRNA binding"/>
    <property type="evidence" value="ECO:0007669"/>
    <property type="project" value="UniProtKB-ARBA"/>
</dbReference>
<evidence type="ECO:0000256" key="3">
    <source>
        <dbReference type="PROSITE-ProRule" id="PRU00708"/>
    </source>
</evidence>
<evidence type="ECO:0000313" key="5">
    <source>
        <dbReference type="Proteomes" id="UP001642260"/>
    </source>
</evidence>
<dbReference type="Gene3D" id="1.25.40.10">
    <property type="entry name" value="Tetratricopeptide repeat domain"/>
    <property type="match status" value="1"/>
</dbReference>
<comment type="similarity">
    <text evidence="1">Belongs to the PPR family. P subfamily.</text>
</comment>
<evidence type="ECO:0000256" key="1">
    <source>
        <dbReference type="ARBA" id="ARBA00007626"/>
    </source>
</evidence>
<dbReference type="PANTHER" id="PTHR45717">
    <property type="entry name" value="OS12G0527900 PROTEIN"/>
    <property type="match status" value="1"/>
</dbReference>
<dbReference type="PROSITE" id="PS51375">
    <property type="entry name" value="PPR"/>
    <property type="match status" value="1"/>
</dbReference>
<name>A0ABC8IUB4_ERUVS</name>
<protein>
    <recommendedName>
        <fullName evidence="6">Pentatricopeptide repeat-containing protein</fullName>
    </recommendedName>
</protein>
<dbReference type="FunFam" id="1.25.40.10:FF:001541">
    <property type="entry name" value="Pentatricopeptide repeat (PPR) superfamily protein"/>
    <property type="match status" value="1"/>
</dbReference>
<dbReference type="InterPro" id="IPR011990">
    <property type="entry name" value="TPR-like_helical_dom_sf"/>
</dbReference>
<evidence type="ECO:0000313" key="4">
    <source>
        <dbReference type="EMBL" id="CAH8301077.1"/>
    </source>
</evidence>
<reference evidence="4 5" key="1">
    <citation type="submission" date="2022-03" db="EMBL/GenBank/DDBJ databases">
        <authorList>
            <person name="Macdonald S."/>
            <person name="Ahmed S."/>
            <person name="Newling K."/>
        </authorList>
    </citation>
    <scope>NUCLEOTIDE SEQUENCE [LARGE SCALE GENOMIC DNA]</scope>
</reference>
<dbReference type="Proteomes" id="UP001642260">
    <property type="component" value="Unassembled WGS sequence"/>
</dbReference>
<keyword evidence="5" id="KW-1185">Reference proteome</keyword>
<sequence>MMRMLLQHAKRHMIRTFGTLSSVNQTSQHRLKKALDRNPLVIPVLQQWRVIIKKLRDSDQSLQALQVSEWMDEKGLVIFFPEDYAARLHMVEVVLGLEQAEKFFENIPENMRDYTVYSALLSSYTKSDKHLGKAKATFEKMRELGFLMKPSPFNSMLSLQSQENMVEELLRDMEENNVAPDSLMVNKVLRIYAAEENVEAMETFMKMWSEEEGIKLERETMVVVAKAYAKAGLTKEAIEMYGGVSGSKREVYRLWNECKKNEKLENDGYKTVIGSLLKLDDVEGAEKVFGEWKPVGPKLDLSIPGFADFSVLCRRKRIESWGVDKFDWKEEKCDALKVWDGFYSQGHERCW</sequence>
<accession>A0ABC8IUB4</accession>
<comment type="caution">
    <text evidence="4">The sequence shown here is derived from an EMBL/GenBank/DDBJ whole genome shotgun (WGS) entry which is preliminary data.</text>
</comment>
<proteinExistence type="inferred from homology"/>
<dbReference type="InterPro" id="IPR002885">
    <property type="entry name" value="PPR_rpt"/>
</dbReference>